<dbReference type="GO" id="GO:0016192">
    <property type="term" value="P:vesicle-mediated transport"/>
    <property type="evidence" value="ECO:0007669"/>
    <property type="project" value="InterPro"/>
</dbReference>
<dbReference type="PROSITE" id="PS51205">
    <property type="entry name" value="VPS9"/>
    <property type="match status" value="1"/>
</dbReference>
<feature type="compositionally biased region" description="Acidic residues" evidence="1">
    <location>
        <begin position="150"/>
        <end position="161"/>
    </location>
</feature>
<comment type="caution">
    <text evidence="3">The sequence shown here is derived from an EMBL/GenBank/DDBJ whole genome shotgun (WGS) entry which is preliminary data.</text>
</comment>
<feature type="domain" description="VPS9" evidence="2">
    <location>
        <begin position="925"/>
        <end position="1019"/>
    </location>
</feature>
<dbReference type="Pfam" id="PF02204">
    <property type="entry name" value="VPS9"/>
    <property type="match status" value="1"/>
</dbReference>
<protein>
    <recommendedName>
        <fullName evidence="2">VPS9 domain-containing protein</fullName>
    </recommendedName>
</protein>
<evidence type="ECO:0000256" key="1">
    <source>
        <dbReference type="SAM" id="MobiDB-lite"/>
    </source>
</evidence>
<dbReference type="Gene3D" id="1.20.1050.80">
    <property type="entry name" value="VPS9 domain"/>
    <property type="match status" value="1"/>
</dbReference>
<dbReference type="GO" id="GO:0005829">
    <property type="term" value="C:cytosol"/>
    <property type="evidence" value="ECO:0007669"/>
    <property type="project" value="TreeGrafter"/>
</dbReference>
<feature type="non-terminal residue" evidence="3">
    <location>
        <position position="1"/>
    </location>
</feature>
<feature type="compositionally biased region" description="Basic and acidic residues" evidence="1">
    <location>
        <begin position="439"/>
        <end position="456"/>
    </location>
</feature>
<dbReference type="GO" id="GO:0030139">
    <property type="term" value="C:endocytic vesicle"/>
    <property type="evidence" value="ECO:0007669"/>
    <property type="project" value="TreeGrafter"/>
</dbReference>
<dbReference type="PANTHER" id="PTHR23101:SF25">
    <property type="entry name" value="GTPASE-ACTIVATING PROTEIN AND VPS9 DOMAIN-CONTAINING PROTEIN 1"/>
    <property type="match status" value="1"/>
</dbReference>
<dbReference type="InterPro" id="IPR045046">
    <property type="entry name" value="Vps9-like"/>
</dbReference>
<feature type="region of interest" description="Disordered" evidence="1">
    <location>
        <begin position="408"/>
        <end position="467"/>
    </location>
</feature>
<feature type="non-terminal residue" evidence="3">
    <location>
        <position position="1019"/>
    </location>
</feature>
<feature type="compositionally biased region" description="Polar residues" evidence="1">
    <location>
        <begin position="372"/>
        <end position="386"/>
    </location>
</feature>
<dbReference type="Gene3D" id="1.10.246.120">
    <property type="match status" value="1"/>
</dbReference>
<dbReference type="InterPro" id="IPR003123">
    <property type="entry name" value="VPS9"/>
</dbReference>
<reference evidence="3" key="2">
    <citation type="submission" date="2023-05" db="EMBL/GenBank/DDBJ databases">
        <authorList>
            <person name="Fouks B."/>
        </authorList>
    </citation>
    <scope>NUCLEOTIDE SEQUENCE</scope>
    <source>
        <strain evidence="3">Stay&amp;Tobe</strain>
        <tissue evidence="3">Testes</tissue>
    </source>
</reference>
<evidence type="ECO:0000313" key="4">
    <source>
        <dbReference type="Proteomes" id="UP001233999"/>
    </source>
</evidence>
<dbReference type="InterPro" id="IPR041545">
    <property type="entry name" value="DUF5601"/>
</dbReference>
<sequence>QLFSVENFRSSYDTNFIWGNKDNFIDKKNVCGVSESQNATFVAFLQAIAADETESEDIKKQLTALLVSLPLGNTAVNGNSSSGGLKPQNPATPSTPRKGAGLLGKAMQKSNQGVVYLLKGSVNLVFFYIGKTRVARSSSSPASSTHGEGTEENLGGDEENNEQGSQDVLVIPFTPNVGENIGLIAEQKILCMEEHSSCGEARVRVSLPDSRDERDGVGGSIGERGESHEKRTRFSLSHDEGSIGNTSDNLEAVSEAASNHSVASSLELENDQNDNLSDMVSANVSGRGTPNISGRDTPSSQITEGEEGPGGVLRGSAGEPRQPLDFPPPPPNKQSRTDIDDKFGKFEIKKLLEGDETISMVSDTWSTDVLASDSETVEQSSERNFPTSTTDSTVTQLTESTQLLDVTETASEAWSTDVLASDSERLTEVDTDDTGSVARSDDTARSEVEAEGRGEPEGGEDAPTSNALKLTILRELGAGMGFRPIREDPIGRASLLAPASPTRVDGGTHPSWNVTDNSANNPTAHRGHIPDLPLAPTALVLNGHAVMADGEVPAVKQVTLSQSASTSTGAIPKSISFDKTAERGDKDIYDDDQKHKRGFFKNFKLPFKSRRMKSLRGSDEFGNRLMQYAFNKLLRRGMSEEARPTHNCNDTTEDILAKYRRKPSAGGDSTASEPGTELKPPQLIGEVEDERLSMDPDNIEASYAFVDAKRKLRMVLSTADLQHVPWVPEAALHMRESWSQKENELVSFLQLQLAEAINLQDRSLIAHLHETLRCIRLFDDAGCQKLFKSLKEDYQKRSPYIAYLVRCRQGLLSTLAHLERLIERLKCDRQVCSRFLVAVCVTMFLEKREQMLSNFTAEFQQLTLADEKTYLLDNFLHTLSLEMDRDSTWQAASSAQLEQAHTAVERAVISRVYTHALYPNGDGDVSRDQVLHEHMKKLSNVITPNHKDLHCEKMFHYECPWPSAQAEVSAMAAYKTPCDKLQCVFRCATTIMNLLSLACERGVPAADDFVPVLVYVLIK</sequence>
<feature type="region of interest" description="Disordered" evidence="1">
    <location>
        <begin position="78"/>
        <end position="102"/>
    </location>
</feature>
<dbReference type="GO" id="GO:0005085">
    <property type="term" value="F:guanyl-nucleotide exchange factor activity"/>
    <property type="evidence" value="ECO:0007669"/>
    <property type="project" value="InterPro"/>
</dbReference>
<organism evidence="3 4">
    <name type="scientific">Diploptera punctata</name>
    <name type="common">Pacific beetle cockroach</name>
    <dbReference type="NCBI Taxonomy" id="6984"/>
    <lineage>
        <taxon>Eukaryota</taxon>
        <taxon>Metazoa</taxon>
        <taxon>Ecdysozoa</taxon>
        <taxon>Arthropoda</taxon>
        <taxon>Hexapoda</taxon>
        <taxon>Insecta</taxon>
        <taxon>Pterygota</taxon>
        <taxon>Neoptera</taxon>
        <taxon>Polyneoptera</taxon>
        <taxon>Dictyoptera</taxon>
        <taxon>Blattodea</taxon>
        <taxon>Blaberoidea</taxon>
        <taxon>Blaberidae</taxon>
        <taxon>Diplopterinae</taxon>
        <taxon>Diploptera</taxon>
    </lineage>
</organism>
<evidence type="ECO:0000313" key="3">
    <source>
        <dbReference type="EMBL" id="KAJ9586519.1"/>
    </source>
</evidence>
<dbReference type="Proteomes" id="UP001233999">
    <property type="component" value="Unassembled WGS sequence"/>
</dbReference>
<accession>A0AAD7ZTD5</accession>
<feature type="region of interest" description="Disordered" evidence="1">
    <location>
        <begin position="209"/>
        <end position="341"/>
    </location>
</feature>
<dbReference type="EMBL" id="JASPKZ010007150">
    <property type="protein sequence ID" value="KAJ9586519.1"/>
    <property type="molecule type" value="Genomic_DNA"/>
</dbReference>
<feature type="region of interest" description="Disordered" evidence="1">
    <location>
        <begin position="372"/>
        <end position="395"/>
    </location>
</feature>
<dbReference type="AlphaFoldDB" id="A0AAD7ZTD5"/>
<reference evidence="3" key="1">
    <citation type="journal article" date="2023" name="IScience">
        <title>Live-bearing cockroach genome reveals convergent evolutionary mechanisms linked to viviparity in insects and beyond.</title>
        <authorList>
            <person name="Fouks B."/>
            <person name="Harrison M.C."/>
            <person name="Mikhailova A.A."/>
            <person name="Marchal E."/>
            <person name="English S."/>
            <person name="Carruthers M."/>
            <person name="Jennings E.C."/>
            <person name="Chiamaka E.L."/>
            <person name="Frigard R.A."/>
            <person name="Pippel M."/>
            <person name="Attardo G.M."/>
            <person name="Benoit J.B."/>
            <person name="Bornberg-Bauer E."/>
            <person name="Tobe S.S."/>
        </authorList>
    </citation>
    <scope>NUCLEOTIDE SEQUENCE</scope>
    <source>
        <strain evidence="3">Stay&amp;Tobe</strain>
    </source>
</reference>
<feature type="region of interest" description="Disordered" evidence="1">
    <location>
        <begin position="661"/>
        <end position="680"/>
    </location>
</feature>
<dbReference type="Pfam" id="PF18151">
    <property type="entry name" value="DUF5601"/>
    <property type="match status" value="1"/>
</dbReference>
<dbReference type="PANTHER" id="PTHR23101">
    <property type="entry name" value="RAB GDP/GTP EXCHANGE FACTOR"/>
    <property type="match status" value="1"/>
</dbReference>
<evidence type="ECO:0000259" key="2">
    <source>
        <dbReference type="PROSITE" id="PS51205"/>
    </source>
</evidence>
<feature type="region of interest" description="Disordered" evidence="1">
    <location>
        <begin position="137"/>
        <end position="163"/>
    </location>
</feature>
<gene>
    <name evidence="3" type="ORF">L9F63_019845</name>
</gene>
<dbReference type="InterPro" id="IPR037191">
    <property type="entry name" value="VPS9_dom_sf"/>
</dbReference>
<dbReference type="SUPFAM" id="SSF109993">
    <property type="entry name" value="VPS9 domain"/>
    <property type="match status" value="1"/>
</dbReference>
<name>A0AAD7ZTD5_DIPPU</name>
<proteinExistence type="predicted"/>
<keyword evidence="4" id="KW-1185">Reference proteome</keyword>
<feature type="compositionally biased region" description="Polar residues" evidence="1">
    <location>
        <begin position="78"/>
        <end position="95"/>
    </location>
</feature>
<feature type="compositionally biased region" description="Polar residues" evidence="1">
    <location>
        <begin position="273"/>
        <end position="303"/>
    </location>
</feature>
<dbReference type="GO" id="GO:0031267">
    <property type="term" value="F:small GTPase binding"/>
    <property type="evidence" value="ECO:0007669"/>
    <property type="project" value="TreeGrafter"/>
</dbReference>